<protein>
    <submittedName>
        <fullName evidence="1">Uncharacterized protein</fullName>
    </submittedName>
</protein>
<reference evidence="1" key="1">
    <citation type="submission" date="2022-03" db="EMBL/GenBank/DDBJ databases">
        <title>De novo assembled genomes of Belliella spp. (Cyclobacteriaceae) strains.</title>
        <authorList>
            <person name="Szabo A."/>
            <person name="Korponai K."/>
            <person name="Felfoldi T."/>
        </authorList>
    </citation>
    <scope>NUCLEOTIDE SEQUENCE</scope>
    <source>
        <strain evidence="1">DSM 111903</strain>
    </source>
</reference>
<evidence type="ECO:0000313" key="2">
    <source>
        <dbReference type="Proteomes" id="UP001165430"/>
    </source>
</evidence>
<comment type="caution">
    <text evidence="1">The sequence shown here is derived from an EMBL/GenBank/DDBJ whole genome shotgun (WGS) entry which is preliminary data.</text>
</comment>
<dbReference type="Proteomes" id="UP001165430">
    <property type="component" value="Unassembled WGS sequence"/>
</dbReference>
<dbReference type="EMBL" id="JAKZGO010000005">
    <property type="protein sequence ID" value="MCH7413283.1"/>
    <property type="molecule type" value="Genomic_DNA"/>
</dbReference>
<sequence length="91" mass="10623">MEITCAFGTFKVVQTVKNKDELLIISKWKSLCSVFGSNRIFLINKKEEIFGIYICKQECAEKLINLIKSIEYKDWDQFKISSEIFSSRMLA</sequence>
<name>A0ABS9VA30_9BACT</name>
<dbReference type="RefSeq" id="WP_241410905.1">
    <property type="nucleotide sequence ID" value="NZ_JAKZGO010000005.1"/>
</dbReference>
<gene>
    <name evidence="1" type="ORF">MM213_07305</name>
</gene>
<proteinExistence type="predicted"/>
<accession>A0ABS9VA30</accession>
<organism evidence="1 2">
    <name type="scientific">Belliella alkalica</name>
    <dbReference type="NCBI Taxonomy" id="1730871"/>
    <lineage>
        <taxon>Bacteria</taxon>
        <taxon>Pseudomonadati</taxon>
        <taxon>Bacteroidota</taxon>
        <taxon>Cytophagia</taxon>
        <taxon>Cytophagales</taxon>
        <taxon>Cyclobacteriaceae</taxon>
        <taxon>Belliella</taxon>
    </lineage>
</organism>
<keyword evidence="2" id="KW-1185">Reference proteome</keyword>
<evidence type="ECO:0000313" key="1">
    <source>
        <dbReference type="EMBL" id="MCH7413283.1"/>
    </source>
</evidence>